<proteinExistence type="predicted"/>
<reference evidence="1 2" key="1">
    <citation type="journal article" date="2014" name="Curr. Microbiol.">
        <title>Spirosoma radiotolerans sp. nov., a gamma-radiation-resistant bacterium isolated from gamma ray-irradiated soil.</title>
        <authorList>
            <person name="Lee J.J."/>
            <person name="Srinivasan S."/>
            <person name="Lim S."/>
            <person name="Joe M."/>
            <person name="Im S."/>
            <person name="Bae S.I."/>
            <person name="Park K.R."/>
            <person name="Han J.H."/>
            <person name="Park S.H."/>
            <person name="Joo B.M."/>
            <person name="Park S.J."/>
            <person name="Kim M.K."/>
        </authorList>
    </citation>
    <scope>NUCLEOTIDE SEQUENCE [LARGE SCALE GENOMIC DNA]</scope>
    <source>
        <strain evidence="1 2">DG5A</strain>
    </source>
</reference>
<name>A0A0E3ZXX0_9BACT</name>
<dbReference type="AlphaFoldDB" id="A0A0E3ZXX0"/>
<protein>
    <submittedName>
        <fullName evidence="1">Uncharacterized protein</fullName>
    </submittedName>
</protein>
<organism evidence="1 2">
    <name type="scientific">Spirosoma radiotolerans</name>
    <dbReference type="NCBI Taxonomy" id="1379870"/>
    <lineage>
        <taxon>Bacteria</taxon>
        <taxon>Pseudomonadati</taxon>
        <taxon>Bacteroidota</taxon>
        <taxon>Cytophagia</taxon>
        <taxon>Cytophagales</taxon>
        <taxon>Cytophagaceae</taxon>
        <taxon>Spirosoma</taxon>
    </lineage>
</organism>
<dbReference type="Proteomes" id="UP000033054">
    <property type="component" value="Chromosome"/>
</dbReference>
<gene>
    <name evidence="1" type="ORF">SD10_21950</name>
</gene>
<dbReference type="PATRIC" id="fig|1379870.5.peg.4750"/>
<evidence type="ECO:0000313" key="1">
    <source>
        <dbReference type="EMBL" id="AKD57160.1"/>
    </source>
</evidence>
<dbReference type="KEGG" id="srd:SD10_21950"/>
<dbReference type="EMBL" id="CP010429">
    <property type="protein sequence ID" value="AKD57160.1"/>
    <property type="molecule type" value="Genomic_DNA"/>
</dbReference>
<dbReference type="HOGENOM" id="CLU_2901975_0_0_10"/>
<sequence>MDSTRTIFKKELGSLLSQMNEKSIFPVLHTPSYSLDSGGIAIYESNSYMAIPSVDTGHYQQV</sequence>
<accession>A0A0E3ZXX0</accession>
<evidence type="ECO:0000313" key="2">
    <source>
        <dbReference type="Proteomes" id="UP000033054"/>
    </source>
</evidence>
<keyword evidence="2" id="KW-1185">Reference proteome</keyword>
<dbReference type="STRING" id="1379870.SD10_21950"/>
<dbReference type="RefSeq" id="WP_046576770.1">
    <property type="nucleotide sequence ID" value="NZ_CP010429.1"/>
</dbReference>